<comment type="caution">
    <text evidence="2">The sequence shown here is derived from an EMBL/GenBank/DDBJ whole genome shotgun (WGS) entry which is preliminary data.</text>
</comment>
<organism evidence="2 3">
    <name type="scientific">Dermatophagoides farinae</name>
    <name type="common">American house dust mite</name>
    <dbReference type="NCBI Taxonomy" id="6954"/>
    <lineage>
        <taxon>Eukaryota</taxon>
        <taxon>Metazoa</taxon>
        <taxon>Ecdysozoa</taxon>
        <taxon>Arthropoda</taxon>
        <taxon>Chelicerata</taxon>
        <taxon>Arachnida</taxon>
        <taxon>Acari</taxon>
        <taxon>Acariformes</taxon>
        <taxon>Sarcoptiformes</taxon>
        <taxon>Astigmata</taxon>
        <taxon>Psoroptidia</taxon>
        <taxon>Analgoidea</taxon>
        <taxon>Pyroglyphidae</taxon>
        <taxon>Dermatophagoidinae</taxon>
        <taxon>Dermatophagoides</taxon>
    </lineage>
</organism>
<feature type="transmembrane region" description="Helical" evidence="1">
    <location>
        <begin position="101"/>
        <end position="125"/>
    </location>
</feature>
<evidence type="ECO:0000313" key="3">
    <source>
        <dbReference type="Proteomes" id="UP000790347"/>
    </source>
</evidence>
<protein>
    <submittedName>
        <fullName evidence="2">Uncharacterized protein</fullName>
    </submittedName>
</protein>
<sequence>MIVSGVHGSDQPPEISGMHIAFEDFFYCCFLFGSIKNHCFFRLMMSYCHQIFDPFMDNNENHCRLILRYYNQNRNHNNNKDGSFMEMDSDSLSILARLLRWIYTAQCLLEIGSPVFIFSLALITYSSIDPDRNNFHLFNYSYFCYISHMFSVVLILAYWNYYGLIYASNYYLYLNIVSFILEFKYRQNNKYLIKSIQCSSNLRKNLYDHRKKQANFFTEIHLMNEYFGIYLSYLFFIYTSLFCQTLYVVLKSQIFSSNWLFFCGLSSYSAFIVLSLCFVVARLFQLIFNSHKYYQSLLVKNRYRMHFKDKLKIMSTVSIIQSKTVGFSFLDQTYIQYGTLLNIIYLTATLFCQILKNLFTEICLLNHYFRYYPSHLFIIYTLLFCHALFVTLETSILWSSIFFLLALFWLLIRILSKLDVIHSRTIGFCFIDFIYVQYDTLMTIIFITASLFFQIIICHVKRSYF</sequence>
<feature type="transmembrane region" description="Helical" evidence="1">
    <location>
        <begin position="371"/>
        <end position="390"/>
    </location>
</feature>
<keyword evidence="1" id="KW-0812">Transmembrane</keyword>
<feature type="transmembrane region" description="Helical" evidence="1">
    <location>
        <begin position="436"/>
        <end position="457"/>
    </location>
</feature>
<proteinExistence type="predicted"/>
<reference evidence="2" key="2">
    <citation type="journal article" date="2022" name="Res Sq">
        <title>Comparative Genomics Reveals Insights into the Divergent Evolution of Astigmatic Mites and Household Pest Adaptations.</title>
        <authorList>
            <person name="Xiong Q."/>
            <person name="Wan A.T.-Y."/>
            <person name="Liu X.-Y."/>
            <person name="Fung C.S.-H."/>
            <person name="Xiao X."/>
            <person name="Malainual N."/>
            <person name="Hou J."/>
            <person name="Wang L."/>
            <person name="Wang M."/>
            <person name="Yang K."/>
            <person name="Cui Y."/>
            <person name="Leung E."/>
            <person name="Nong W."/>
            <person name="Shin S.-K."/>
            <person name="Au S."/>
            <person name="Jeong K.Y."/>
            <person name="Chew F.T."/>
            <person name="Hui J."/>
            <person name="Leung T.F."/>
            <person name="Tungtrongchitr A."/>
            <person name="Zhong N."/>
            <person name="Liu Z."/>
            <person name="Tsui S."/>
        </authorList>
    </citation>
    <scope>NUCLEOTIDE SEQUENCE</scope>
    <source>
        <strain evidence="2">Derf</strain>
        <tissue evidence="2">Whole organism</tissue>
    </source>
</reference>
<feature type="transmembrane region" description="Helical" evidence="1">
    <location>
        <begin position="165"/>
        <end position="185"/>
    </location>
</feature>
<feature type="transmembrane region" description="Helical" evidence="1">
    <location>
        <begin position="259"/>
        <end position="284"/>
    </location>
</feature>
<dbReference type="EMBL" id="ASGP02000004">
    <property type="protein sequence ID" value="KAH9510859.1"/>
    <property type="molecule type" value="Genomic_DNA"/>
</dbReference>
<accession>A0A922HX60</accession>
<evidence type="ECO:0000313" key="2">
    <source>
        <dbReference type="EMBL" id="KAH9510859.1"/>
    </source>
</evidence>
<keyword evidence="3" id="KW-1185">Reference proteome</keyword>
<gene>
    <name evidence="2" type="ORF">DERF_009360</name>
</gene>
<feature type="transmembrane region" description="Helical" evidence="1">
    <location>
        <begin position="396"/>
        <end position="415"/>
    </location>
</feature>
<reference evidence="2" key="1">
    <citation type="submission" date="2013-05" db="EMBL/GenBank/DDBJ databases">
        <authorList>
            <person name="Yim A.K.Y."/>
            <person name="Chan T.F."/>
            <person name="Ji K.M."/>
            <person name="Liu X.Y."/>
            <person name="Zhou J.W."/>
            <person name="Li R.Q."/>
            <person name="Yang K.Y."/>
            <person name="Li J."/>
            <person name="Li M."/>
            <person name="Law P.T.W."/>
            <person name="Wu Y.L."/>
            <person name="Cai Z.L."/>
            <person name="Qin H."/>
            <person name="Bao Y."/>
            <person name="Leung R.K.K."/>
            <person name="Ng P.K.S."/>
            <person name="Zou J."/>
            <person name="Zhong X.J."/>
            <person name="Ran P.X."/>
            <person name="Zhong N.S."/>
            <person name="Liu Z.G."/>
            <person name="Tsui S.K.W."/>
        </authorList>
    </citation>
    <scope>NUCLEOTIDE SEQUENCE</scope>
    <source>
        <strain evidence="2">Derf</strain>
        <tissue evidence="2">Whole organism</tissue>
    </source>
</reference>
<feature type="transmembrane region" description="Helical" evidence="1">
    <location>
        <begin position="137"/>
        <end position="159"/>
    </location>
</feature>
<keyword evidence="1" id="KW-1133">Transmembrane helix</keyword>
<keyword evidence="1" id="KW-0472">Membrane</keyword>
<dbReference type="AlphaFoldDB" id="A0A922HX60"/>
<evidence type="ECO:0000256" key="1">
    <source>
        <dbReference type="SAM" id="Phobius"/>
    </source>
</evidence>
<feature type="transmembrane region" description="Helical" evidence="1">
    <location>
        <begin position="227"/>
        <end position="247"/>
    </location>
</feature>
<name>A0A922HX60_DERFA</name>
<dbReference type="Proteomes" id="UP000790347">
    <property type="component" value="Unassembled WGS sequence"/>
</dbReference>
<feature type="transmembrane region" description="Helical" evidence="1">
    <location>
        <begin position="335"/>
        <end position="359"/>
    </location>
</feature>